<feature type="active site" evidence="7">
    <location>
        <position position="132"/>
    </location>
</feature>
<comment type="caution">
    <text evidence="9">Lacks conserved residue(s) required for the propagation of feature annotation.</text>
</comment>
<reference evidence="11 12" key="1">
    <citation type="journal article" date="2014" name="Genome Announc.">
        <title>Complete Genome Sequence of Polychlorinated Biphenyl Degrader Comamonas testosteroni TK102 (NBRC 109938).</title>
        <authorList>
            <person name="Fukuda K."/>
            <person name="Hosoyama A."/>
            <person name="Tsuchikane K."/>
            <person name="Ohji S."/>
            <person name="Yamazoe A."/>
            <person name="Fujita N."/>
            <person name="Shintani M."/>
            <person name="Kimbara K."/>
        </authorList>
    </citation>
    <scope>NUCLEOTIDE SEQUENCE [LARGE SCALE GENOMIC DNA]</scope>
    <source>
        <strain evidence="11">TK102</strain>
    </source>
</reference>
<keyword evidence="8" id="KW-0472">Membrane</keyword>
<dbReference type="GO" id="GO:0016020">
    <property type="term" value="C:membrane"/>
    <property type="evidence" value="ECO:0007669"/>
    <property type="project" value="UniProtKB-SubCell"/>
</dbReference>
<dbReference type="EC" id="3.4.21.89" evidence="3 8"/>
<protein>
    <recommendedName>
        <fullName evidence="4 8">Signal peptidase I</fullName>
        <ecNumber evidence="3 8">3.4.21.89</ecNumber>
    </recommendedName>
</protein>
<evidence type="ECO:0000256" key="7">
    <source>
        <dbReference type="PIRSR" id="PIRSR600223-1"/>
    </source>
</evidence>
<name>A0A076PHZ5_COMTE</name>
<sequence length="325" mass="37278">MQVMQWITAAILAAFVGYIAAWYTGSIEGNFALLLFLATVVTGVYWLAERFYFWPRRRAAAAALEQAAVERRAELDRMGIAKTDIEVSEDAKGRILMQPWWLDWTAGLFPVIAIVFVLRSFLFEPFKIPSGSMIPTLMVGDLILVNKFTYGIRLPVINKKITEGNKPQRGDVMVFRYPPQPTLDYIKRVVGVPGDEVAYINKRLSINGKELPVRDLPDFLDRDVMRYFKQFEETLGEQPHRAIVNNDVPAFIQGASNFEYKENCRYSVEGVTCKVPEGYYFMMGDNRDNSLDSRYWGFVPDQNIVGKAFFVWMNFGDLSRIGRFH</sequence>
<dbReference type="GO" id="GO:0009003">
    <property type="term" value="F:signal peptidase activity"/>
    <property type="evidence" value="ECO:0007669"/>
    <property type="project" value="UniProtKB-EC"/>
</dbReference>
<dbReference type="PRINTS" id="PR00727">
    <property type="entry name" value="LEADERPTASE"/>
</dbReference>
<dbReference type="InterPro" id="IPR019757">
    <property type="entry name" value="Pept_S26A_signal_pept_1_Lys-AS"/>
</dbReference>
<evidence type="ECO:0000256" key="4">
    <source>
        <dbReference type="ARBA" id="ARBA00019232"/>
    </source>
</evidence>
<dbReference type="SUPFAM" id="SSF51306">
    <property type="entry name" value="LexA/Signal peptidase"/>
    <property type="match status" value="1"/>
</dbReference>
<dbReference type="GO" id="GO:0004252">
    <property type="term" value="F:serine-type endopeptidase activity"/>
    <property type="evidence" value="ECO:0007669"/>
    <property type="project" value="InterPro"/>
</dbReference>
<accession>A0A076PHZ5</accession>
<evidence type="ECO:0000313" key="12">
    <source>
        <dbReference type="Proteomes" id="UP000028782"/>
    </source>
</evidence>
<feature type="domain" description="Peptidase S26" evidence="10">
    <location>
        <begin position="102"/>
        <end position="313"/>
    </location>
</feature>
<evidence type="ECO:0000256" key="8">
    <source>
        <dbReference type="RuleBase" id="RU003993"/>
    </source>
</evidence>
<evidence type="ECO:0000256" key="2">
    <source>
        <dbReference type="ARBA" id="ARBA00009370"/>
    </source>
</evidence>
<dbReference type="PANTHER" id="PTHR43390">
    <property type="entry name" value="SIGNAL PEPTIDASE I"/>
    <property type="match status" value="1"/>
</dbReference>
<dbReference type="PROSITE" id="PS00761">
    <property type="entry name" value="SPASE_I_3"/>
    <property type="match status" value="1"/>
</dbReference>
<comment type="subcellular location">
    <subcellularLocation>
        <location evidence="9">Membrane</location>
        <topology evidence="9">Single-pass type II membrane protein</topology>
    </subcellularLocation>
</comment>
<dbReference type="InterPro" id="IPR000223">
    <property type="entry name" value="Pept_S26A_signal_pept_1"/>
</dbReference>
<feature type="active site" evidence="7">
    <location>
        <position position="187"/>
    </location>
</feature>
<dbReference type="NCBIfam" id="TIGR02227">
    <property type="entry name" value="sigpep_I_bact"/>
    <property type="match status" value="1"/>
</dbReference>
<dbReference type="HOGENOM" id="CLU_028723_1_1_4"/>
<dbReference type="Proteomes" id="UP000028782">
    <property type="component" value="Chromosome"/>
</dbReference>
<dbReference type="MEROPS" id="S26.001"/>
<keyword evidence="5 8" id="KW-0645">Protease</keyword>
<proteinExistence type="inferred from homology"/>
<dbReference type="PROSITE" id="PS00501">
    <property type="entry name" value="SPASE_I_1"/>
    <property type="match status" value="1"/>
</dbReference>
<dbReference type="KEGG" id="ctes:O987_05440"/>
<dbReference type="EMBL" id="CP006704">
    <property type="protein sequence ID" value="AIJ45248.1"/>
    <property type="molecule type" value="Genomic_DNA"/>
</dbReference>
<organism evidence="11 12">
    <name type="scientific">Comamonas testosteroni TK102</name>
    <dbReference type="NCBI Taxonomy" id="1392005"/>
    <lineage>
        <taxon>Bacteria</taxon>
        <taxon>Pseudomonadati</taxon>
        <taxon>Pseudomonadota</taxon>
        <taxon>Betaproteobacteria</taxon>
        <taxon>Burkholderiales</taxon>
        <taxon>Comamonadaceae</taxon>
        <taxon>Comamonas</taxon>
    </lineage>
</organism>
<feature type="transmembrane region" description="Helical" evidence="8">
    <location>
        <begin position="101"/>
        <end position="122"/>
    </location>
</feature>
<keyword evidence="6 8" id="KW-0378">Hydrolase</keyword>
<dbReference type="InterPro" id="IPR019758">
    <property type="entry name" value="Pept_S26A_signal_pept_1_CS"/>
</dbReference>
<gene>
    <name evidence="11" type="ORF">O987_05440</name>
</gene>
<dbReference type="PROSITE" id="PS00760">
    <property type="entry name" value="SPASE_I_2"/>
    <property type="match status" value="1"/>
</dbReference>
<evidence type="ECO:0000259" key="10">
    <source>
        <dbReference type="Pfam" id="PF10502"/>
    </source>
</evidence>
<dbReference type="AlphaFoldDB" id="A0A076PHZ5"/>
<dbReference type="Gene3D" id="2.10.109.10">
    <property type="entry name" value="Umud Fragment, subunit A"/>
    <property type="match status" value="1"/>
</dbReference>
<evidence type="ECO:0000256" key="3">
    <source>
        <dbReference type="ARBA" id="ARBA00013208"/>
    </source>
</evidence>
<dbReference type="RefSeq" id="WP_003057970.1">
    <property type="nucleotide sequence ID" value="NZ_CP006704.1"/>
</dbReference>
<comment type="similarity">
    <text evidence="2 9">Belongs to the peptidase S26 family.</text>
</comment>
<dbReference type="InterPro" id="IPR019533">
    <property type="entry name" value="Peptidase_S26"/>
</dbReference>
<keyword evidence="8" id="KW-0812">Transmembrane</keyword>
<evidence type="ECO:0000256" key="6">
    <source>
        <dbReference type="ARBA" id="ARBA00022801"/>
    </source>
</evidence>
<evidence type="ECO:0000256" key="5">
    <source>
        <dbReference type="ARBA" id="ARBA00022670"/>
    </source>
</evidence>
<dbReference type="InterPro" id="IPR036286">
    <property type="entry name" value="LexA/Signal_pep-like_sf"/>
</dbReference>
<keyword evidence="8" id="KW-1133">Transmembrane helix</keyword>
<evidence type="ECO:0000313" key="11">
    <source>
        <dbReference type="EMBL" id="AIJ45248.1"/>
    </source>
</evidence>
<dbReference type="GO" id="GO:0006465">
    <property type="term" value="P:signal peptide processing"/>
    <property type="evidence" value="ECO:0007669"/>
    <property type="project" value="InterPro"/>
</dbReference>
<dbReference type="CDD" id="cd06530">
    <property type="entry name" value="S26_SPase_I"/>
    <property type="match status" value="1"/>
</dbReference>
<evidence type="ECO:0000256" key="9">
    <source>
        <dbReference type="RuleBase" id="RU362042"/>
    </source>
</evidence>
<comment type="catalytic activity">
    <reaction evidence="1 8">
        <text>Cleavage of hydrophobic, N-terminal signal or leader sequences from secreted and periplasmic proteins.</text>
        <dbReference type="EC" id="3.4.21.89"/>
    </reaction>
</comment>
<dbReference type="InterPro" id="IPR019756">
    <property type="entry name" value="Pept_S26A_signal_pept_1_Ser-AS"/>
</dbReference>
<evidence type="ECO:0000256" key="1">
    <source>
        <dbReference type="ARBA" id="ARBA00000677"/>
    </source>
</evidence>
<feature type="transmembrane region" description="Helical" evidence="8">
    <location>
        <begin position="31"/>
        <end position="48"/>
    </location>
</feature>
<dbReference type="PANTHER" id="PTHR43390:SF1">
    <property type="entry name" value="CHLOROPLAST PROCESSING PEPTIDASE"/>
    <property type="match status" value="1"/>
</dbReference>
<dbReference type="Pfam" id="PF10502">
    <property type="entry name" value="Peptidase_S26"/>
    <property type="match status" value="1"/>
</dbReference>